<dbReference type="Pfam" id="PF25209">
    <property type="entry name" value="Phage_capsid_4"/>
    <property type="match status" value="1"/>
</dbReference>
<dbReference type="EMBL" id="LAZR01038893">
    <property type="protein sequence ID" value="KKL18376.1"/>
    <property type="molecule type" value="Genomic_DNA"/>
</dbReference>
<evidence type="ECO:0000313" key="1">
    <source>
        <dbReference type="EMBL" id="KKL18376.1"/>
    </source>
</evidence>
<sequence>MELMKLMEDWNGYATLSDVNKGEGYEQKLAETLDLLSNARGLPTHKHQYLLKEAMTTSDFPYLFGDVLDRQLLATYKAVPPVWKAFTRQSTVPRIYPQVGGYRFQFHGGDQFLAEVAQKGEYLASDREEERYPISVRKYGRQYDISWETLVNDDLGALKDTPARFAKAALRTEHRIVTGIYASDVGAHAANAALY</sequence>
<organism evidence="1">
    <name type="scientific">marine sediment metagenome</name>
    <dbReference type="NCBI Taxonomy" id="412755"/>
    <lineage>
        <taxon>unclassified sequences</taxon>
        <taxon>metagenomes</taxon>
        <taxon>ecological metagenomes</taxon>
    </lineage>
</organism>
<proteinExistence type="predicted"/>
<reference evidence="1" key="1">
    <citation type="journal article" date="2015" name="Nature">
        <title>Complex archaea that bridge the gap between prokaryotes and eukaryotes.</title>
        <authorList>
            <person name="Spang A."/>
            <person name="Saw J.H."/>
            <person name="Jorgensen S.L."/>
            <person name="Zaremba-Niedzwiedzka K."/>
            <person name="Martijn J."/>
            <person name="Lind A.E."/>
            <person name="van Eijk R."/>
            <person name="Schleper C."/>
            <person name="Guy L."/>
            <person name="Ettema T.J."/>
        </authorList>
    </citation>
    <scope>NUCLEOTIDE SEQUENCE</scope>
</reference>
<dbReference type="AlphaFoldDB" id="A0A0F9DL17"/>
<feature type="non-terminal residue" evidence="1">
    <location>
        <position position="195"/>
    </location>
</feature>
<protein>
    <submittedName>
        <fullName evidence="1">Uncharacterized protein</fullName>
    </submittedName>
</protein>
<accession>A0A0F9DL17</accession>
<name>A0A0F9DL17_9ZZZZ</name>
<gene>
    <name evidence="1" type="ORF">LCGC14_2476120</name>
</gene>
<comment type="caution">
    <text evidence="1">The sequence shown here is derived from an EMBL/GenBank/DDBJ whole genome shotgun (WGS) entry which is preliminary data.</text>
</comment>